<accession>A0A2T5LZE8</accession>
<name>A0A2T5LZE8_9EURO</name>
<evidence type="ECO:0000313" key="2">
    <source>
        <dbReference type="EMBL" id="PTU21650.1"/>
    </source>
</evidence>
<reference evidence="2 3" key="1">
    <citation type="journal article" date="2018" name="Proc. Natl. Acad. Sci. U.S.A.">
        <title>Linking secondary metabolites to gene clusters through genome sequencing of six diverse Aspergillus species.</title>
        <authorList>
            <person name="Kaerboelling I."/>
            <person name="Vesth T.C."/>
            <person name="Frisvad J.C."/>
            <person name="Nybo J.L."/>
            <person name="Theobald S."/>
            <person name="Kuo A."/>
            <person name="Bowyer P."/>
            <person name="Matsuda Y."/>
            <person name="Mondo S."/>
            <person name="Lyhne E.K."/>
            <person name="Kogle M.E."/>
            <person name="Clum A."/>
            <person name="Lipzen A."/>
            <person name="Salamov A."/>
            <person name="Ngan C.Y."/>
            <person name="Daum C."/>
            <person name="Chiniquy J."/>
            <person name="Barry K."/>
            <person name="LaButti K."/>
            <person name="Haridas S."/>
            <person name="Simmons B.A."/>
            <person name="Magnuson J.K."/>
            <person name="Mortensen U.H."/>
            <person name="Larsen T.O."/>
            <person name="Grigoriev I.V."/>
            <person name="Baker S.E."/>
            <person name="Andersen M.R."/>
        </authorList>
    </citation>
    <scope>NUCLEOTIDE SEQUENCE [LARGE SCALE GENOMIC DNA]</scope>
    <source>
        <strain evidence="2 3">IBT 24754</strain>
    </source>
</reference>
<organism evidence="2 3">
    <name type="scientific">Aspergillus ochraceoroseus IBT 24754</name>
    <dbReference type="NCBI Taxonomy" id="1392256"/>
    <lineage>
        <taxon>Eukaryota</taxon>
        <taxon>Fungi</taxon>
        <taxon>Dikarya</taxon>
        <taxon>Ascomycota</taxon>
        <taxon>Pezizomycotina</taxon>
        <taxon>Eurotiomycetes</taxon>
        <taxon>Eurotiomycetidae</taxon>
        <taxon>Eurotiales</taxon>
        <taxon>Aspergillaceae</taxon>
        <taxon>Aspergillus</taxon>
        <taxon>Aspergillus subgen. Nidulantes</taxon>
    </lineage>
</organism>
<gene>
    <name evidence="2" type="ORF">P175DRAFT_0194346</name>
</gene>
<dbReference type="RefSeq" id="XP_040753042.1">
    <property type="nucleotide sequence ID" value="XM_040892553.1"/>
</dbReference>
<comment type="caution">
    <text evidence="2">The sequence shown here is derived from an EMBL/GenBank/DDBJ whole genome shotgun (WGS) entry which is preliminary data.</text>
</comment>
<evidence type="ECO:0000313" key="3">
    <source>
        <dbReference type="Proteomes" id="UP000244073"/>
    </source>
</evidence>
<dbReference type="AlphaFoldDB" id="A0A2T5LZE8"/>
<dbReference type="EMBL" id="MSFN02000003">
    <property type="protein sequence ID" value="PTU21650.1"/>
    <property type="molecule type" value="Genomic_DNA"/>
</dbReference>
<protein>
    <submittedName>
        <fullName evidence="2">Uncharacterized protein</fullName>
    </submittedName>
</protein>
<feature type="compositionally biased region" description="Low complexity" evidence="1">
    <location>
        <begin position="48"/>
        <end position="82"/>
    </location>
</feature>
<feature type="compositionally biased region" description="Polar residues" evidence="1">
    <location>
        <begin position="1"/>
        <end position="24"/>
    </location>
</feature>
<sequence length="90" mass="8626">MDSLTTHPATAQQARAFTSPSSLSFPGGTGDLTPPSDKEGLVLGSQGVTGNVNGQQQGGNAANGNGVTPATPAATPGANAPGSGIVPTLQ</sequence>
<dbReference type="GeneID" id="63809435"/>
<proteinExistence type="predicted"/>
<dbReference type="Proteomes" id="UP000244073">
    <property type="component" value="Unassembled WGS sequence"/>
</dbReference>
<feature type="region of interest" description="Disordered" evidence="1">
    <location>
        <begin position="1"/>
        <end position="90"/>
    </location>
</feature>
<evidence type="ECO:0000256" key="1">
    <source>
        <dbReference type="SAM" id="MobiDB-lite"/>
    </source>
</evidence>
<dbReference type="OrthoDB" id="4526443at2759"/>
<dbReference type="VEuPathDB" id="FungiDB:P175DRAFT_0194346"/>